<dbReference type="Gene3D" id="3.40.50.10890">
    <property type="match status" value="1"/>
</dbReference>
<evidence type="ECO:0000259" key="3">
    <source>
        <dbReference type="SMART" id="SM01027"/>
    </source>
</evidence>
<comment type="caution">
    <text evidence="4">The sequence shown here is derived from an EMBL/GenBank/DDBJ whole genome shotgun (WGS) entry which is preliminary data.</text>
</comment>
<dbReference type="Pfam" id="PF07521">
    <property type="entry name" value="RMMBL"/>
    <property type="match status" value="1"/>
</dbReference>
<dbReference type="PANTHER" id="PTHR11203">
    <property type="entry name" value="CLEAVAGE AND POLYADENYLATION SPECIFICITY FACTOR FAMILY MEMBER"/>
    <property type="match status" value="1"/>
</dbReference>
<keyword evidence="1" id="KW-0378">Hydrolase</keyword>
<dbReference type="SMART" id="SM01027">
    <property type="entry name" value="Beta-Casp"/>
    <property type="match status" value="1"/>
</dbReference>
<protein>
    <submittedName>
        <fullName evidence="4">MBL fold metallo-hydrolase</fullName>
    </submittedName>
</protein>
<organism evidence="4">
    <name type="scientific">Caldithrix abyssi</name>
    <dbReference type="NCBI Taxonomy" id="187145"/>
    <lineage>
        <taxon>Bacteria</taxon>
        <taxon>Pseudomonadati</taxon>
        <taxon>Calditrichota</taxon>
        <taxon>Calditrichia</taxon>
        <taxon>Calditrichales</taxon>
        <taxon>Calditrichaceae</taxon>
        <taxon>Caldithrix</taxon>
    </lineage>
</organism>
<dbReference type="AlphaFoldDB" id="A0A7V5PM59"/>
<name>A0A7V5PM59_CALAY</name>
<dbReference type="CDD" id="cd16295">
    <property type="entry name" value="TTHA0252-CPSF-like_MBL-fold"/>
    <property type="match status" value="1"/>
</dbReference>
<sequence length="464" mass="53041">MTKLTFLGAVGTVTGSRFLLEVDGSKNLIDCGLFQGLKEHRLRNWEPFPIPPDQIERVFLTHAHIDHTGYLPRLCKDGFAGHVHCTHATRDLAEIMLRDTAHLQEEDAYWANKRGFSRHKPAKPLYTTEDAEHALTFFRPVHYGENLYISENVRVKFKDAGHILGSAYVDIKRENGKDSRKILFSGDFGRPDRPVLREPVQVYNVDYLILESTYGDRLHEDSQPYQELERVINESVRRRGVLIIPAFSVGRTQTLLYAIREMEEQKRIPSLPIYMDSPMAIAATRVFQKRINDLNLTARKQHIEGKRIFTPQNLHICKTRDESKAINNIREKAIIISASGMATGGRILHHLAYRLPEKQHTVLFIGYQAQGTRGRTILDGKPSVKIHGRQVPIRAKIESISGFSGHGDYEEILAWLSGFNKKPRKTFLVHGEPEASQALAVKIRTLLHWDVVVPEMEQTFELDF</sequence>
<dbReference type="Pfam" id="PF10996">
    <property type="entry name" value="Beta-Casp"/>
    <property type="match status" value="1"/>
</dbReference>
<dbReference type="InterPro" id="IPR036866">
    <property type="entry name" value="RibonucZ/Hydroxyglut_hydro"/>
</dbReference>
<dbReference type="InterPro" id="IPR022712">
    <property type="entry name" value="Beta_Casp"/>
</dbReference>
<accession>A0A7V5PM59</accession>
<dbReference type="EMBL" id="DROD01000023">
    <property type="protein sequence ID" value="HHJ51622.1"/>
    <property type="molecule type" value="Genomic_DNA"/>
</dbReference>
<reference evidence="4" key="1">
    <citation type="journal article" date="2020" name="mSystems">
        <title>Genome- and Community-Level Interaction Insights into Carbon Utilization and Element Cycling Functions of Hydrothermarchaeota in Hydrothermal Sediment.</title>
        <authorList>
            <person name="Zhou Z."/>
            <person name="Liu Y."/>
            <person name="Xu W."/>
            <person name="Pan J."/>
            <person name="Luo Z.H."/>
            <person name="Li M."/>
        </authorList>
    </citation>
    <scope>NUCLEOTIDE SEQUENCE [LARGE SCALE GENOMIC DNA]</scope>
    <source>
        <strain evidence="4">HyVt-527</strain>
    </source>
</reference>
<dbReference type="Proteomes" id="UP000886124">
    <property type="component" value="Unassembled WGS sequence"/>
</dbReference>
<dbReference type="SMART" id="SM00849">
    <property type="entry name" value="Lactamase_B"/>
    <property type="match status" value="1"/>
</dbReference>
<dbReference type="GO" id="GO:0016787">
    <property type="term" value="F:hydrolase activity"/>
    <property type="evidence" value="ECO:0007669"/>
    <property type="project" value="UniProtKB-KW"/>
</dbReference>
<dbReference type="GO" id="GO:0004521">
    <property type="term" value="F:RNA endonuclease activity"/>
    <property type="evidence" value="ECO:0007669"/>
    <property type="project" value="TreeGrafter"/>
</dbReference>
<evidence type="ECO:0000256" key="1">
    <source>
        <dbReference type="ARBA" id="ARBA00022801"/>
    </source>
</evidence>
<proteinExistence type="predicted"/>
<dbReference type="InterPro" id="IPR001279">
    <property type="entry name" value="Metallo-B-lactamas"/>
</dbReference>
<feature type="domain" description="Metallo-beta-lactamase" evidence="2">
    <location>
        <begin position="14"/>
        <end position="247"/>
    </location>
</feature>
<feature type="domain" description="Beta-Casp" evidence="3">
    <location>
        <begin position="252"/>
        <end position="377"/>
    </location>
</feature>
<evidence type="ECO:0000259" key="2">
    <source>
        <dbReference type="SMART" id="SM00849"/>
    </source>
</evidence>
<evidence type="ECO:0000313" key="4">
    <source>
        <dbReference type="EMBL" id="HHJ51622.1"/>
    </source>
</evidence>
<dbReference type="InterPro" id="IPR050698">
    <property type="entry name" value="MBL"/>
</dbReference>
<dbReference type="InterPro" id="IPR011108">
    <property type="entry name" value="RMMBL"/>
</dbReference>
<dbReference type="PANTHER" id="PTHR11203:SF37">
    <property type="entry name" value="INTEGRATOR COMPLEX SUBUNIT 11"/>
    <property type="match status" value="1"/>
</dbReference>
<gene>
    <name evidence="4" type="ORF">ENJ89_00380</name>
</gene>
<dbReference type="Pfam" id="PF00753">
    <property type="entry name" value="Lactamase_B"/>
    <property type="match status" value="1"/>
</dbReference>
<dbReference type="Gene3D" id="3.60.15.10">
    <property type="entry name" value="Ribonuclease Z/Hydroxyacylglutathione hydrolase-like"/>
    <property type="match status" value="1"/>
</dbReference>
<dbReference type="SUPFAM" id="SSF56281">
    <property type="entry name" value="Metallo-hydrolase/oxidoreductase"/>
    <property type="match status" value="1"/>
</dbReference>